<comment type="caution">
    <text evidence="2">The sequence shown here is derived from an EMBL/GenBank/DDBJ whole genome shotgun (WGS) entry which is preliminary data.</text>
</comment>
<gene>
    <name evidence="2" type="ORF">B5C08_09200</name>
</gene>
<keyword evidence="1" id="KW-0472">Membrane</keyword>
<protein>
    <submittedName>
        <fullName evidence="2">Uncharacterized protein</fullName>
    </submittedName>
</protein>
<keyword evidence="1" id="KW-1133">Transmembrane helix</keyword>
<feature type="transmembrane region" description="Helical" evidence="1">
    <location>
        <begin position="20"/>
        <end position="43"/>
    </location>
</feature>
<keyword evidence="1" id="KW-0812">Transmembrane</keyword>
<evidence type="ECO:0000313" key="2">
    <source>
        <dbReference type="EMBL" id="PCF54642.1"/>
    </source>
</evidence>
<organism evidence="2 3">
    <name type="scientific">Staphylococcus delphini</name>
    <dbReference type="NCBI Taxonomy" id="53344"/>
    <lineage>
        <taxon>Bacteria</taxon>
        <taxon>Bacillati</taxon>
        <taxon>Bacillota</taxon>
        <taxon>Bacilli</taxon>
        <taxon>Bacillales</taxon>
        <taxon>Staphylococcaceae</taxon>
        <taxon>Staphylococcus</taxon>
        <taxon>Staphylococcus intermedius group</taxon>
    </lineage>
</organism>
<sequence length="210" mass="24695">MNHTENVFLDFLLQSLSGLAHFLTSLYEHFNFPWLILIVIIIFRKDISKMLTRVSGVDYESSAGKVSVLFSNMKQLESQMEGSEHQQIREYGEDLRNRVNIDPNPMLEDEMTPYDYYFNLVHTPAFMCQSIAKHGYFKTIEDLYNAYLFLTMDYAKDHHRPSEIIANIYDTAMDIKRNSGLLFDEAFIAKYRRFIELTYMGLAESHKEKK</sequence>
<evidence type="ECO:0000256" key="1">
    <source>
        <dbReference type="SAM" id="Phobius"/>
    </source>
</evidence>
<proteinExistence type="predicted"/>
<dbReference type="EMBL" id="MWUU01000011">
    <property type="protein sequence ID" value="PCF54642.1"/>
    <property type="molecule type" value="Genomic_DNA"/>
</dbReference>
<dbReference type="AlphaFoldDB" id="A0A2A4GWV0"/>
<dbReference type="RefSeq" id="WP_096593267.1">
    <property type="nucleotide sequence ID" value="NZ_MWRM01000001.1"/>
</dbReference>
<dbReference type="Proteomes" id="UP000218335">
    <property type="component" value="Unassembled WGS sequence"/>
</dbReference>
<evidence type="ECO:0000313" key="3">
    <source>
        <dbReference type="Proteomes" id="UP000218335"/>
    </source>
</evidence>
<accession>A0A2A4GWV0</accession>
<reference evidence="2 3" key="1">
    <citation type="journal article" date="2017" name="PLoS ONE">
        <title>Development of a real-time PCR for detection of Staphylococcus pseudintermedius using a novel automated comparison of whole-genome sequences.</title>
        <authorList>
            <person name="Verstappen K.M."/>
            <person name="Huijbregts L."/>
            <person name="Spaninks M."/>
            <person name="Wagenaar J.A."/>
            <person name="Fluit A.C."/>
            <person name="Duim B."/>
        </authorList>
    </citation>
    <scope>NUCLEOTIDE SEQUENCE [LARGE SCALE GENOMIC DNA]</scope>
    <source>
        <strain evidence="2 3">215070706401-1</strain>
    </source>
</reference>
<name>A0A2A4GWV0_9STAP</name>